<name>A0ACB6S7A2_9PLEO</name>
<keyword evidence="2" id="KW-1185">Reference proteome</keyword>
<sequence>MTRWKQLRAQVRYCFLLTWETKLKGLVAEGVPTGTDLKAVLTEMCSEEGNGVEDMAAGVNRSLPDTTSPEPKRQAVNRETQAEPERDVMMVDQGTEMDERPTVTKDLGTQTNTRMSLEEWVASYKVKSTPRLSDSDAGSTTDTTTQNQPQSTPGPYSGSISEVAKASP</sequence>
<dbReference type="Proteomes" id="UP000799754">
    <property type="component" value="Unassembled WGS sequence"/>
</dbReference>
<evidence type="ECO:0000313" key="1">
    <source>
        <dbReference type="EMBL" id="KAF2629440.1"/>
    </source>
</evidence>
<accession>A0ACB6S7A2</accession>
<dbReference type="EMBL" id="MU006710">
    <property type="protein sequence ID" value="KAF2629440.1"/>
    <property type="molecule type" value="Genomic_DNA"/>
</dbReference>
<comment type="caution">
    <text evidence="1">The sequence shown here is derived from an EMBL/GenBank/DDBJ whole genome shotgun (WGS) entry which is preliminary data.</text>
</comment>
<protein>
    <submittedName>
        <fullName evidence="1">Uncharacterized protein</fullName>
    </submittedName>
</protein>
<evidence type="ECO:0000313" key="2">
    <source>
        <dbReference type="Proteomes" id="UP000799754"/>
    </source>
</evidence>
<gene>
    <name evidence="1" type="ORF">BU25DRAFT_409321</name>
</gene>
<reference evidence="1" key="1">
    <citation type="journal article" date="2020" name="Stud. Mycol.">
        <title>101 Dothideomycetes genomes: a test case for predicting lifestyles and emergence of pathogens.</title>
        <authorList>
            <person name="Haridas S."/>
            <person name="Albert R."/>
            <person name="Binder M."/>
            <person name="Bloem J."/>
            <person name="Labutti K."/>
            <person name="Salamov A."/>
            <person name="Andreopoulos B."/>
            <person name="Baker S."/>
            <person name="Barry K."/>
            <person name="Bills G."/>
            <person name="Bluhm B."/>
            <person name="Cannon C."/>
            <person name="Castanera R."/>
            <person name="Culley D."/>
            <person name="Daum C."/>
            <person name="Ezra D."/>
            <person name="Gonzalez J."/>
            <person name="Henrissat B."/>
            <person name="Kuo A."/>
            <person name="Liang C."/>
            <person name="Lipzen A."/>
            <person name="Lutzoni F."/>
            <person name="Magnuson J."/>
            <person name="Mondo S."/>
            <person name="Nolan M."/>
            <person name="Ohm R."/>
            <person name="Pangilinan J."/>
            <person name="Park H.-J."/>
            <person name="Ramirez L."/>
            <person name="Alfaro M."/>
            <person name="Sun H."/>
            <person name="Tritt A."/>
            <person name="Yoshinaga Y."/>
            <person name="Zwiers L.-H."/>
            <person name="Turgeon B."/>
            <person name="Goodwin S."/>
            <person name="Spatafora J."/>
            <person name="Crous P."/>
            <person name="Grigoriev I."/>
        </authorList>
    </citation>
    <scope>NUCLEOTIDE SEQUENCE</scope>
    <source>
        <strain evidence="1">CBS 525.71</strain>
    </source>
</reference>
<proteinExistence type="predicted"/>
<organism evidence="1 2">
    <name type="scientific">Macroventuria anomochaeta</name>
    <dbReference type="NCBI Taxonomy" id="301207"/>
    <lineage>
        <taxon>Eukaryota</taxon>
        <taxon>Fungi</taxon>
        <taxon>Dikarya</taxon>
        <taxon>Ascomycota</taxon>
        <taxon>Pezizomycotina</taxon>
        <taxon>Dothideomycetes</taxon>
        <taxon>Pleosporomycetidae</taxon>
        <taxon>Pleosporales</taxon>
        <taxon>Pleosporineae</taxon>
        <taxon>Didymellaceae</taxon>
        <taxon>Macroventuria</taxon>
    </lineage>
</organism>